<feature type="transmembrane region" description="Helical" evidence="1">
    <location>
        <begin position="390"/>
        <end position="423"/>
    </location>
</feature>
<gene>
    <name evidence="2" type="ORF">CAMP_LOCUS6041</name>
</gene>
<sequence length="822" mass="91120">MSCPGDTQAIQSMSPNFGGIQGFYSIAKGISDGLQSTPDAKTYNDLNNLLFGNSPVSADQVAQDMIVNQIGAIIFWSIGFVFVLAAIVLFLVTVIVQCCCGCRPKEPELLKRRKISGFLLIGFLISCFAFLLTGVILYNLAQTDLTNGIDQGDVYTEQISGDLTRVLTDGNAQIQCDMQNTTQTMFAQLELQMQSYAKTVIDQTKEDIGFTALQNFDEVGYNQQIGETNAAGQKLQADFEGIQGAQCATMLQNYTRKINEINTNLKAFSAIAKDIKPKLVDANEQFENVQTQIQQQADLSAQQMNQTQAEIQSSLDSINTMINEFLEDLNNIINSVKRARLDIVGSSTYTAVQISARLIINIPSGIILIYTALAALFITLRFSTKNPSSWLANLIIIIGFYLTVLLSIILILISSAAFVGGWLTSAMCVPIFEDPNYRLYHLINFTSPNFNGQSTNINAGDALTTCQSTSATVFGAINGQNFLSLDSINQQLNLNSYRDATNQQIRDQTPPNFSYPTDLLHQKLLQIQSDRDVLEGYNNDLSTVCAFNMPADVSSYLTSLNSSISNSAQYLRLIDNLNNNVGNSTNITISINNRQFDEAQATVNTSVNQMIYNLQNVDFKCRPIVDIYNNGGDVICQQFGEPVQGLWAAIGLVGLMAFFAAVLLILTYRWLTRPDLIKGERRFSDGSVYRIRPEVTGTSENPKSLRRINVVNSNYLEPEVVAEAPIAQPRGLQRNNMSNLWDADDNSNYSGTIEIRFFKGKIDLKLIYELNFVDYRLNFAQKLAGDDSKSNFGAKIRMKAGEKLFFANNKVFAQKNHEKVSN</sequence>
<evidence type="ECO:0000256" key="1">
    <source>
        <dbReference type="SAM" id="Phobius"/>
    </source>
</evidence>
<evidence type="ECO:0000313" key="3">
    <source>
        <dbReference type="Proteomes" id="UP001152747"/>
    </source>
</evidence>
<keyword evidence="1" id="KW-0472">Membrane</keyword>
<keyword evidence="1" id="KW-1133">Transmembrane helix</keyword>
<dbReference type="OrthoDB" id="5818040at2759"/>
<dbReference type="AlphaFoldDB" id="A0A9P1IDV1"/>
<dbReference type="Proteomes" id="UP001152747">
    <property type="component" value="Unassembled WGS sequence"/>
</dbReference>
<comment type="caution">
    <text evidence="2">The sequence shown here is derived from an EMBL/GenBank/DDBJ whole genome shotgun (WGS) entry which is preliminary data.</text>
</comment>
<dbReference type="PANTHER" id="PTHR11238:SF9">
    <property type="entry name" value="PROMININ, ISOFORM D"/>
    <property type="match status" value="1"/>
</dbReference>
<keyword evidence="3" id="KW-1185">Reference proteome</keyword>
<dbReference type="PANTHER" id="PTHR11238">
    <property type="entry name" value="PROMININ ISOFORM D-RELATED"/>
    <property type="match status" value="1"/>
</dbReference>
<organism evidence="2 3">
    <name type="scientific">Caenorhabditis angaria</name>
    <dbReference type="NCBI Taxonomy" id="860376"/>
    <lineage>
        <taxon>Eukaryota</taxon>
        <taxon>Metazoa</taxon>
        <taxon>Ecdysozoa</taxon>
        <taxon>Nematoda</taxon>
        <taxon>Chromadorea</taxon>
        <taxon>Rhabditida</taxon>
        <taxon>Rhabditina</taxon>
        <taxon>Rhabditomorpha</taxon>
        <taxon>Rhabditoidea</taxon>
        <taxon>Rhabditidae</taxon>
        <taxon>Peloderinae</taxon>
        <taxon>Caenorhabditis</taxon>
    </lineage>
</organism>
<reference evidence="2" key="1">
    <citation type="submission" date="2022-11" db="EMBL/GenBank/DDBJ databases">
        <authorList>
            <person name="Kikuchi T."/>
        </authorList>
    </citation>
    <scope>NUCLEOTIDE SEQUENCE</scope>
    <source>
        <strain evidence="2">PS1010</strain>
    </source>
</reference>
<dbReference type="EMBL" id="CANHGI010000002">
    <property type="protein sequence ID" value="CAI5443404.1"/>
    <property type="molecule type" value="Genomic_DNA"/>
</dbReference>
<feature type="transmembrane region" description="Helical" evidence="1">
    <location>
        <begin position="73"/>
        <end position="96"/>
    </location>
</feature>
<feature type="transmembrane region" description="Helical" evidence="1">
    <location>
        <begin position="646"/>
        <end position="671"/>
    </location>
</feature>
<feature type="transmembrane region" description="Helical" evidence="1">
    <location>
        <begin position="117"/>
        <end position="141"/>
    </location>
</feature>
<feature type="transmembrane region" description="Helical" evidence="1">
    <location>
        <begin position="358"/>
        <end position="378"/>
    </location>
</feature>
<evidence type="ECO:0000313" key="2">
    <source>
        <dbReference type="EMBL" id="CAI5443404.1"/>
    </source>
</evidence>
<proteinExistence type="predicted"/>
<keyword evidence="1" id="KW-0812">Transmembrane</keyword>
<name>A0A9P1IDV1_9PELO</name>
<accession>A0A9P1IDV1</accession>
<protein>
    <submittedName>
        <fullName evidence="2">Uncharacterized protein</fullName>
    </submittedName>
</protein>